<evidence type="ECO:0000259" key="5">
    <source>
        <dbReference type="SMART" id="SM00912"/>
    </source>
</evidence>
<reference evidence="6 7" key="1">
    <citation type="journal article" date="2015" name="Int. J. Syst. Evol. Microbiol.">
        <title>Description of Sphingopyxis fribergensis sp. nov. - a soil bacterium with the ability to degrade styrene and phenylacetic acid.</title>
        <authorList>
            <person name="Oelschlagel M."/>
            <person name="Ruckert C."/>
            <person name="Kalinowski J."/>
            <person name="Schmidt G."/>
            <person name="Schlomann M."/>
            <person name="Tischler D."/>
        </authorList>
    </citation>
    <scope>NUCLEOTIDE SEQUENCE [LARGE SCALE GENOMIC DNA]</scope>
    <source>
        <strain evidence="6 7">Kp5.2</strain>
    </source>
</reference>
<comment type="subcellular location">
    <subcellularLocation>
        <location evidence="1">Secreted</location>
    </subcellularLocation>
</comment>
<dbReference type="Proteomes" id="UP000030907">
    <property type="component" value="Chromosome"/>
</dbReference>
<dbReference type="KEGG" id="sphk:SKP52_20270"/>
<dbReference type="InterPro" id="IPR050909">
    <property type="entry name" value="Bact_Autotransporter_VF"/>
</dbReference>
<dbReference type="Pfam" id="PF12545">
    <property type="entry name" value="DUF3739"/>
    <property type="match status" value="1"/>
</dbReference>
<accession>A0A0A7PLN7</accession>
<feature type="chain" id="PRO_5002030824" evidence="4">
    <location>
        <begin position="30"/>
        <end position="4224"/>
    </location>
</feature>
<dbReference type="InterPro" id="IPR021026">
    <property type="entry name" value="Filamn_hemagglutn_DUF3739"/>
</dbReference>
<dbReference type="SMART" id="SM00912">
    <property type="entry name" value="Haemagg_act"/>
    <property type="match status" value="1"/>
</dbReference>
<dbReference type="InterPro" id="IPR008638">
    <property type="entry name" value="FhaB/CdiA-like_TPS"/>
</dbReference>
<organism evidence="6 7">
    <name type="scientific">Sphingopyxis fribergensis</name>
    <dbReference type="NCBI Taxonomy" id="1515612"/>
    <lineage>
        <taxon>Bacteria</taxon>
        <taxon>Pseudomonadati</taxon>
        <taxon>Pseudomonadota</taxon>
        <taxon>Alphaproteobacteria</taxon>
        <taxon>Sphingomonadales</taxon>
        <taxon>Sphingomonadaceae</taxon>
        <taxon>Sphingopyxis</taxon>
    </lineage>
</organism>
<name>A0A0A7PLN7_9SPHN</name>
<keyword evidence="3 4" id="KW-0732">Signal</keyword>
<evidence type="ECO:0000313" key="6">
    <source>
        <dbReference type="EMBL" id="AJA10920.1"/>
    </source>
</evidence>
<dbReference type="Gene3D" id="2.160.20.10">
    <property type="entry name" value="Single-stranded right-handed beta-helix, Pectin lyase-like"/>
    <property type="match status" value="1"/>
</dbReference>
<evidence type="ECO:0000256" key="1">
    <source>
        <dbReference type="ARBA" id="ARBA00004613"/>
    </source>
</evidence>
<dbReference type="GO" id="GO:0005576">
    <property type="term" value="C:extracellular region"/>
    <property type="evidence" value="ECO:0007669"/>
    <property type="project" value="UniProtKB-SubCell"/>
</dbReference>
<feature type="signal peptide" evidence="4">
    <location>
        <begin position="1"/>
        <end position="29"/>
    </location>
</feature>
<dbReference type="EMBL" id="CP009122">
    <property type="protein sequence ID" value="AJA10920.1"/>
    <property type="molecule type" value="Genomic_DNA"/>
</dbReference>
<dbReference type="OrthoDB" id="1776524at2"/>
<dbReference type="InterPro" id="IPR011050">
    <property type="entry name" value="Pectin_lyase_fold/virulence"/>
</dbReference>
<protein>
    <submittedName>
        <fullName evidence="6">Filamentous hemagglutinin-like protein</fullName>
    </submittedName>
</protein>
<dbReference type="NCBIfam" id="TIGR01901">
    <property type="entry name" value="adhes_NPXG"/>
    <property type="match status" value="1"/>
</dbReference>
<keyword evidence="2" id="KW-0964">Secreted</keyword>
<keyword evidence="7" id="KW-1185">Reference proteome</keyword>
<gene>
    <name evidence="6" type="primary">ugp4</name>
    <name evidence="6" type="ORF">SKP52_20270</name>
</gene>
<dbReference type="HOGENOM" id="CLU_000163_1_0_5"/>
<dbReference type="PANTHER" id="PTHR12338">
    <property type="entry name" value="AUTOTRANSPORTER"/>
    <property type="match status" value="1"/>
</dbReference>
<evidence type="ECO:0000313" key="7">
    <source>
        <dbReference type="Proteomes" id="UP000030907"/>
    </source>
</evidence>
<dbReference type="Pfam" id="PF05860">
    <property type="entry name" value="TPS"/>
    <property type="match status" value="1"/>
</dbReference>
<feature type="domain" description="Filamentous haemagglutinin FhaB/tRNA nuclease CdiA-like TPS" evidence="5">
    <location>
        <begin position="125"/>
        <end position="230"/>
    </location>
</feature>
<dbReference type="SUPFAM" id="SSF51126">
    <property type="entry name" value="Pectin lyase-like"/>
    <property type="match status" value="1"/>
</dbReference>
<evidence type="ECO:0000256" key="4">
    <source>
        <dbReference type="SAM" id="SignalP"/>
    </source>
</evidence>
<evidence type="ECO:0000256" key="3">
    <source>
        <dbReference type="ARBA" id="ARBA00022729"/>
    </source>
</evidence>
<sequence>MTNTNHSLRTRLLIGASIGSLLLAGAAEAQSNRIGQGRGGGNPAAAAARVAQAEAQRVTERNSATQRAVEAMRRAAQNRAQMNDAQVQARIAAQNAINNIPNGIGQGGLQQAPGIEIDPNLWQGANGPIESAGKDGRTTVTVDQDQQRAILTWDSFNIGRETDLVFNQAYGADAVVLNRVRDASPSQIHGTLTAPGTVLILNQNGVLFGGTSVVNVRNLIASSANILDSDFLNANRGIYSQLSGANYLPSFTDAGGAITVAAGAQITTHAPASATQGGGYVMLMGTEVTNEGSIVTAKGQTLLSAGDDFIIRKGFGTEENQYSTTRGNEVRGLIDEDSDSGTVINRGLIEAAQGDITLAGRTIRQEGVLVATTGVNQRGTIHLLNSATDAEGSVTLASGWESSDVNGKVVGSGQGLTIILPELDSEDTALNGQRDSLIEQSEKANLNRYTTTSGGFNDRSLLADRLDQSRIEIVTGGDVVFEGGSQTSAQGGQVAVQAAGRITTEDGSLIDVSGVQGIALDMESNSILVNIQGNELRDSPQNRENANLRSNDVWVDVRDLILLPDGTGGYDGDRWYTKGGLLEVGGHLKNMAHGIGEWAAIGGTITLAANEVVAQHGATFDISGGSLDYQAGWVLSTRVLGADGKLYDLANAPAGMKMVAWGDAFVREHSRWGEQYAQVWSHPISGARSVRRWSDGYTVGRDAGQLILSTPTAIMEGDIIAAVIEGERQVNARADGITDGYDVAQHTRAQPGSLALGRYDLLVSNTNPYSVEVKIADVASIAKHLATGDALPEERNGTAWLDAGLLNQAGLGGLNIETTGVIAIDNPLTLADGGALKLVAPTIDFNADVTAHSGSINATNRASNHYGSSAQVLLDGNGGSLIAVGEGVTLDLTGLWVNTALNASDTGKLGYLDGGKVTLASTHDLTLAEGSLIDVSSGGAILAQNDTRGGAGGDVSLVADGYNAIVAPDGALLLDGEIRGVGVLGGGTLHLETGKTFTVGAADEQGGTQVDTAIFQTGFASYELVGRKGVTVADGTDLSVVMPVLLFGEFAPDAATGAPLSEALDLWTPPTYLENPVDGVLTRRGGASLTISATLGAPAGSDEAIGGIRIGRQAAINVDPGQSITLLGKDIEVDGGLHAWGGNVTLDVPRLATAVSAGYGSPDPGLIRIGSEAVIDVAARSATAVDRLGRRYGIVADGGTIALGGDLDWEDTGSAKAADAFIVIETGALLDASGTRATLDLPSTMGMPSITTQVVSDGGTIVAKSNVGLYLDGTVKAEAGGQGAAGGTLGLALESAGYRVGEAPPDLLRPREFLLSQEQSESLLPEGFGVKGDQDGLVAGTGYLGADRIEAGGFDNVSLLVNGALSFDGSVALSLGQSARFYAGTYALTDAAAEDSRVSIATPYLRLAGTTRIGPEHYEMPSLHWGDGISQAPTNALFSVVADMIDVRDRVGFGARTADQSTGEILDRRGFAQIDLTSRGDLRMLAGTPGRGLPTNATTELSSSGDITLTAAQIYPATGVGGRIMSGYQGEGEAFRAGSSLTILRYDDSIAEMPYSAFGMLALGAETINQGGVVRAPFGLITIGSTFNRQVTSLVNLLPGSETSISAAGLTMPYGGTVDGIEYDYNGSPVALTAISGTDWGHGLEVKAARLDVQSGALLDLSGGGDLAGAGFMSGRGGSVDILKTALINANPGYGASASGNAVYAIVPSSSSSYAPVAPDAGYGNPVVGQQITILESVPGLAAGTYTLMPSSYALLPGAFRVEIGAGMTSGYAGVNAIGNGSYLTQGTLGIANTAIRDTLPTRVTLTSADAVRAHSGYNEMGYNAFVAADAARLGMPRAMMTSDGGTLDLAFTRGTDSADGLALRVLGDVNLAAAKDSEGYAGAVQVRGIGEVVATGAQASAGLDSASVDAGALSALEAPRLILNATLSSLYGKSGRYVTVNGEGSLTIRSGAAISAADIIMAGSKSMGNDGGTLTIEEGATLSTIGMGESSYDSDDGYIFSGLGVLALSNGWFNLLLQEENPNSPDGLYVNVGACVTDACDRTTQLLSEGTIALATNRALTIEKKVAYGTRRLVLGVSSVNLGESAALAAAEASGQLPDGLELNQTRLAEILAGNNATHAPAVEMLELNATRAVNVYGAVDLDASSLEQLVFGTPAIYGYGADSDVATIHAGEFIWTGTDGEAGAPVAGLLGKGMLDIRANSILFGHGANTQSSTGIDERLVLGFGQVNLTAAERIVSSGKSMLSVYETRGDYVTGKGWDYQGGNLVVTAPVLTGEAGSMLTVRAGGDVSVMAPEGVAGEVASDALGAQLAIYGRNLSIDSAVILPSGKLTLSASGDLVLGDLARIDLSGRAVEMVDVTQYSWGGDLLMESTGGNISASAGSIIDLSAVNNRAGTISVTALGTGAGHVDLASTILGSATGRADAGGSEIAYNGAELAVQAQSLADFGELNTQLNAGEVFGARRFRIRQGDLTVGDGVKAQDVQIVLDGGSLTIEGTIDASGQGVGAIRLAAIGDLVVNGALDAHGTGLRVDSYGQIIDSPNRAVVDLSSTAGTLVLGDSARIDLRAGTDVPGQNDGAARGSLDLNAQRTGTDDVAIDVGGMVDIQGARSIAVNAFRTYDDAPLADLPDVSGERPQLVTQAYLDRIDLDSTTFIDLALGNAALSARLAGLGQYHLRPGVEIVSNAAVNPSGTLTVLGDLDMSGYRYGPEANRIDPALRGFGEPGVLALRAAGDLNILGSITDGFAPPAATADDDGWVLTETKGPNGLVGGLTPFGGDIIIPIDGVVLDTGTTFPREATLNYDVPVGALTLPAGTVLPVDVALTGQLTLGAGSALSANIYNTDGSVAYSAGMVLDNMVTLTPGMKLGAGTALSSSAAVDALIWPKGVPLPVEMVTNERITLARGALIPSMTDVQLVDDLGINLRPSDQGFINRNWAVAPMLASGTSSWSFQLVAGADVASADRKALDPASVGTIRLADTHYSGTPALSSAGSEILVWAEGNWLGYEPGTPVSEEEASWCEYDSTLCAMQEVGGEILVWADGNWLGYEPGTPVSEEEASWCEYDSTLCAVKQTGGDQIVWAPDNWLGMPAGEPVSEDEQAAWCAPFPDLCLVQEGGGPKVWTGYDYVAPGLSVIRTGTGDLSLTAAGDIRMSSLYGIYTAGTATDPGDGYDLQRGTLPTGVVLGGDTDYSATLASYHAWYPDGGGNLAITAGGDLVGDILGFRMLENGQSYQSSAVAGNWLWRQGSGGTVTDEKIPTAWWINFGTYVSSANGSSIANPAITGFTGFGTLGGGNLTVRIGGDAGRTAKRGGENTSFNYGDSRSEGLVLAVGSTGRVAADGTLRLTGGGDMVIRISGVLNPYVEGDAANAKASLGGSIVNLRGSTSVDADSIGAVQAGYRSMSLPNPLDPRGTDPFETTKAEALSGVTLVPGDSVFTVRTLGDQVIAGAGDATRSIGLNTQPFTVNGVNYGGGGNSWFSLWTDHTAINLQSAGGDIAPGKHGIETSQTLIAAADIADTWPAILRVTAMGGDLYFGASAGMTNDLVTRDRLSPSPSGELSLLAAGSIYGGDLTRSSNLASRHVISVSFTDTLLPTPFNPAFVGREDGRYSERVMNLSLDGSAIDATNNGELKTWNDTYSLFAFGPNSAAVSSSNWADRLPVRIYAVGGDIVGLGSGEMLSFNSGSGRTLLDWYVGGGPLRMTAGRDIVASGTVGASNLIVHSNDTDVSVISAGRDIIYSNFDIAGPGSLEVSAGRNILQEDRGSFTSIGPIRADDTSDGASIALMAGMTGVNWDAVRDYYLDPSKLADPGRPLAEQNVVTDEGIVESVGKVAKLYDAELAAWLFDRYGYVAEGAFAEFVSANGLVDANGAKLPAAQLEARLSALGFKDAATNQGNLSALLRSTDMFDYGYADGAASLSEAQSGLLTQVQERFDGLSPEQQRIFLRQVYFSELREGGREYNDADGPRLGSYLRGRLAVATLFPDKDGGGNVIDRSGDIIMYRGSGVRTNFGGDIEMMAPGGQIVVGVQNVMTDEDQKTAGVMTQGSGDIRIFSEQSLLLGLSRVMTTYGGNILGWSEEGDINAGRGANTTVLYTPPLRTYDAYGNVRLAPQVPSSGAGIATLNPIPEVPAGDIDLVAPLGTIDAGEAGIRVSGNINLAALQVLNAANIKVQGEAAGIPVVAAVNTGALTSASSSSSAVANQAAELAERARPQVRTEIPTILNVRFLGFGE</sequence>
<dbReference type="PANTHER" id="PTHR12338:SF8">
    <property type="entry name" value="HEME_HEMOPEXIN-BINDING PROTEIN"/>
    <property type="match status" value="1"/>
</dbReference>
<dbReference type="InterPro" id="IPR012334">
    <property type="entry name" value="Pectin_lyas_fold"/>
</dbReference>
<dbReference type="STRING" id="1515612.SKP52_20270"/>
<evidence type="ECO:0000256" key="2">
    <source>
        <dbReference type="ARBA" id="ARBA00022525"/>
    </source>
</evidence>
<proteinExistence type="predicted"/>